<name>A0ABR4FVK6_9EURO</name>
<proteinExistence type="predicted"/>
<evidence type="ECO:0000313" key="2">
    <source>
        <dbReference type="EMBL" id="KAL2787306.1"/>
    </source>
</evidence>
<protein>
    <submittedName>
        <fullName evidence="2">Uncharacterized protein</fullName>
    </submittedName>
</protein>
<accession>A0ABR4FVK6</accession>
<organism evidence="2 3">
    <name type="scientific">Aspergillus keveii</name>
    <dbReference type="NCBI Taxonomy" id="714993"/>
    <lineage>
        <taxon>Eukaryota</taxon>
        <taxon>Fungi</taxon>
        <taxon>Dikarya</taxon>
        <taxon>Ascomycota</taxon>
        <taxon>Pezizomycotina</taxon>
        <taxon>Eurotiomycetes</taxon>
        <taxon>Eurotiomycetidae</taxon>
        <taxon>Eurotiales</taxon>
        <taxon>Aspergillaceae</taxon>
        <taxon>Aspergillus</taxon>
        <taxon>Aspergillus subgen. Nidulantes</taxon>
    </lineage>
</organism>
<keyword evidence="1" id="KW-0812">Transmembrane</keyword>
<keyword evidence="1" id="KW-1133">Transmembrane helix</keyword>
<reference evidence="2 3" key="1">
    <citation type="submission" date="2024-07" db="EMBL/GenBank/DDBJ databases">
        <title>Section-level genome sequencing and comparative genomics of Aspergillus sections Usti and Cavernicolus.</title>
        <authorList>
            <consortium name="Lawrence Berkeley National Laboratory"/>
            <person name="Nybo J.L."/>
            <person name="Vesth T.C."/>
            <person name="Theobald S."/>
            <person name="Frisvad J.C."/>
            <person name="Larsen T.O."/>
            <person name="Kjaerboelling I."/>
            <person name="Rothschild-Mancinelli K."/>
            <person name="Lyhne E.K."/>
            <person name="Kogle M.E."/>
            <person name="Barry K."/>
            <person name="Clum A."/>
            <person name="Na H."/>
            <person name="Ledsgaard L."/>
            <person name="Lin J."/>
            <person name="Lipzen A."/>
            <person name="Kuo A."/>
            <person name="Riley R."/>
            <person name="Mondo S."/>
            <person name="Labutti K."/>
            <person name="Haridas S."/>
            <person name="Pangalinan J."/>
            <person name="Salamov A.A."/>
            <person name="Simmons B.A."/>
            <person name="Magnuson J.K."/>
            <person name="Chen J."/>
            <person name="Drula E."/>
            <person name="Henrissat B."/>
            <person name="Wiebenga A."/>
            <person name="Lubbers R.J."/>
            <person name="Gomes A.C."/>
            <person name="Makela M.R."/>
            <person name="Stajich J."/>
            <person name="Grigoriev I.V."/>
            <person name="Mortensen U.H."/>
            <person name="De Vries R.P."/>
            <person name="Baker S.E."/>
            <person name="Andersen M.R."/>
        </authorList>
    </citation>
    <scope>NUCLEOTIDE SEQUENCE [LARGE SCALE GENOMIC DNA]</scope>
    <source>
        <strain evidence="2 3">CBS 209.92</strain>
    </source>
</reference>
<evidence type="ECO:0000313" key="3">
    <source>
        <dbReference type="Proteomes" id="UP001610563"/>
    </source>
</evidence>
<feature type="transmembrane region" description="Helical" evidence="1">
    <location>
        <begin position="7"/>
        <end position="28"/>
    </location>
</feature>
<dbReference type="Proteomes" id="UP001610563">
    <property type="component" value="Unassembled WGS sequence"/>
</dbReference>
<comment type="caution">
    <text evidence="2">The sequence shown here is derived from an EMBL/GenBank/DDBJ whole genome shotgun (WGS) entry which is preliminary data.</text>
</comment>
<evidence type="ECO:0000256" key="1">
    <source>
        <dbReference type="SAM" id="Phobius"/>
    </source>
</evidence>
<keyword evidence="1" id="KW-0472">Membrane</keyword>
<sequence>MIHKPQALEVTGVVVVAVLQVVLSTRYWDGLMLARMVDRRVSTSEYFGGQLMVKARRLFTLV</sequence>
<keyword evidence="3" id="KW-1185">Reference proteome</keyword>
<gene>
    <name evidence="2" type="ORF">BJX66DRAFT_311181</name>
</gene>
<dbReference type="EMBL" id="JBFTWV010000099">
    <property type="protein sequence ID" value="KAL2787306.1"/>
    <property type="molecule type" value="Genomic_DNA"/>
</dbReference>